<proteinExistence type="predicted"/>
<feature type="region of interest" description="Disordered" evidence="1">
    <location>
        <begin position="1"/>
        <end position="22"/>
    </location>
</feature>
<dbReference type="Proteomes" id="UP001500804">
    <property type="component" value="Unassembled WGS sequence"/>
</dbReference>
<organism evidence="2 3">
    <name type="scientific">Pseudonocardia adelaidensis</name>
    <dbReference type="NCBI Taxonomy" id="648754"/>
    <lineage>
        <taxon>Bacteria</taxon>
        <taxon>Bacillati</taxon>
        <taxon>Actinomycetota</taxon>
        <taxon>Actinomycetes</taxon>
        <taxon>Pseudonocardiales</taxon>
        <taxon>Pseudonocardiaceae</taxon>
        <taxon>Pseudonocardia</taxon>
    </lineage>
</organism>
<evidence type="ECO:0000313" key="3">
    <source>
        <dbReference type="Proteomes" id="UP001500804"/>
    </source>
</evidence>
<gene>
    <name evidence="2" type="ORF">GCM10023320_74880</name>
</gene>
<accession>A0ABP9P1R5</accession>
<dbReference type="EMBL" id="BAABJO010000043">
    <property type="protein sequence ID" value="GAA5139190.1"/>
    <property type="molecule type" value="Genomic_DNA"/>
</dbReference>
<sequence>MVVAAMSPTHRPARRPAAPAQGALFGKQVPIPAPRTPTVATQDPELVASVVRAATARGYVLIGPAQRVFLRQAGETRKGAPVDPVPAYEQDTVRQLLDAGLLTTGGTHIVRHGGKEGPATSVLVPKATRAMVTRWDSYRPLYGRGTGHRVMRRAEMARITHVDVVRPGRGLVTGRATEGQDDGFSGEIIRDGTDYLVEDAHGVGIGRARSYRAGAERLARHYDTDPGHVEITYERDRHGRWSGDADAARATAHANRALRRHT</sequence>
<name>A0ABP9P1R5_9PSEU</name>
<evidence type="ECO:0000313" key="2">
    <source>
        <dbReference type="EMBL" id="GAA5139190.1"/>
    </source>
</evidence>
<reference evidence="3" key="1">
    <citation type="journal article" date="2019" name="Int. J. Syst. Evol. Microbiol.">
        <title>The Global Catalogue of Microorganisms (GCM) 10K type strain sequencing project: providing services to taxonomists for standard genome sequencing and annotation.</title>
        <authorList>
            <consortium name="The Broad Institute Genomics Platform"/>
            <consortium name="The Broad Institute Genome Sequencing Center for Infectious Disease"/>
            <person name="Wu L."/>
            <person name="Ma J."/>
        </authorList>
    </citation>
    <scope>NUCLEOTIDE SEQUENCE [LARGE SCALE GENOMIC DNA]</scope>
    <source>
        <strain evidence="3">JCM 18302</strain>
    </source>
</reference>
<keyword evidence="3" id="KW-1185">Reference proteome</keyword>
<evidence type="ECO:0000256" key="1">
    <source>
        <dbReference type="SAM" id="MobiDB-lite"/>
    </source>
</evidence>
<comment type="caution">
    <text evidence="2">The sequence shown here is derived from an EMBL/GenBank/DDBJ whole genome shotgun (WGS) entry which is preliminary data.</text>
</comment>
<protein>
    <submittedName>
        <fullName evidence="2">Uncharacterized protein</fullName>
    </submittedName>
</protein>